<dbReference type="EMBL" id="MN740953">
    <property type="protein sequence ID" value="QHU19593.1"/>
    <property type="molecule type" value="Genomic_DNA"/>
</dbReference>
<feature type="compositionally biased region" description="Low complexity" evidence="1">
    <location>
        <begin position="8"/>
        <end position="22"/>
    </location>
</feature>
<name>A0A6C0KQP2_9ZZZZ</name>
<reference evidence="2" key="1">
    <citation type="journal article" date="2020" name="Nature">
        <title>Giant virus diversity and host interactions through global metagenomics.</title>
        <authorList>
            <person name="Schulz F."/>
            <person name="Roux S."/>
            <person name="Paez-Espino D."/>
            <person name="Jungbluth S."/>
            <person name="Walsh D.A."/>
            <person name="Denef V.J."/>
            <person name="McMahon K.D."/>
            <person name="Konstantinidis K.T."/>
            <person name="Eloe-Fadrosh E.A."/>
            <person name="Kyrpides N.C."/>
            <person name="Woyke T."/>
        </authorList>
    </citation>
    <scope>NUCLEOTIDE SEQUENCE</scope>
    <source>
        <strain evidence="2">GVMAG-S-3300013014-113</strain>
    </source>
</reference>
<evidence type="ECO:0000313" key="2">
    <source>
        <dbReference type="EMBL" id="QHU19593.1"/>
    </source>
</evidence>
<organism evidence="2">
    <name type="scientific">viral metagenome</name>
    <dbReference type="NCBI Taxonomy" id="1070528"/>
    <lineage>
        <taxon>unclassified sequences</taxon>
        <taxon>metagenomes</taxon>
        <taxon>organismal metagenomes</taxon>
    </lineage>
</organism>
<proteinExistence type="predicted"/>
<evidence type="ECO:0000256" key="1">
    <source>
        <dbReference type="SAM" id="MobiDB-lite"/>
    </source>
</evidence>
<accession>A0A6C0KQP2</accession>
<feature type="region of interest" description="Disordered" evidence="1">
    <location>
        <begin position="1"/>
        <end position="22"/>
    </location>
</feature>
<sequence>MTLKTKNKSSNAKNKSSNAKNKSSNASICKVYKSCDHVPCGATMNKCTPSYCYPNSSKNWNYCNMSNWKSRRYKKYKSSCSDESKCVLVKTKKNNNSVDVLTLHNKMPYIWRFLKPETRKHMVLLAKKPIKHINIPFSVFSHTKPNSRFINNMTKKNRNRLYKLRKKYRSI</sequence>
<dbReference type="AlphaFoldDB" id="A0A6C0KQP2"/>
<protein>
    <submittedName>
        <fullName evidence="2">Uncharacterized protein</fullName>
    </submittedName>
</protein>